<evidence type="ECO:0000313" key="2">
    <source>
        <dbReference type="Proteomes" id="UP000295264"/>
    </source>
</evidence>
<protein>
    <submittedName>
        <fullName evidence="1">Uncharacterized protein</fullName>
    </submittedName>
</protein>
<gene>
    <name evidence="1" type="ORF">DBR06_SOUSAS23010001</name>
</gene>
<dbReference type="EMBL" id="QWLN02000515">
    <property type="protein sequence ID" value="TEA42061.1"/>
    <property type="molecule type" value="Genomic_DNA"/>
</dbReference>
<keyword evidence="2" id="KW-1185">Reference proteome</keyword>
<sequence length="63" mass="7564">EKRERNVFYSILIFCDSCDHGFRSQDKYDRHISEYANVDCPFSVCEKIVPFFEKIMHASAQRR</sequence>
<feature type="non-terminal residue" evidence="1">
    <location>
        <position position="63"/>
    </location>
</feature>
<dbReference type="AlphaFoldDB" id="A0A484H358"/>
<reference evidence="1 2" key="1">
    <citation type="journal article" date="2018" name="Genomics">
        <title>Molecular footprints of inshore aquatic adaptation in Indo-Pacific humpback dolphin (Sousa chinensis).</title>
        <authorList>
            <person name="Ming Y."/>
            <person name="Jian J."/>
            <person name="Yu F."/>
            <person name="Yu X."/>
            <person name="Wang J."/>
            <person name="Liu W."/>
        </authorList>
    </citation>
    <scope>NUCLEOTIDE SEQUENCE [LARGE SCALE GENOMIC DNA]</scope>
    <source>
        <strain evidence="1">MY-2018</strain>
        <tissue evidence="1">Skin</tissue>
    </source>
</reference>
<name>A0A484H358_SOUCH</name>
<organism evidence="1 2">
    <name type="scientific">Sousa chinensis</name>
    <name type="common">Indo-pacific humpbacked dolphin</name>
    <name type="synonym">Steno chinensis</name>
    <dbReference type="NCBI Taxonomy" id="103600"/>
    <lineage>
        <taxon>Eukaryota</taxon>
        <taxon>Metazoa</taxon>
        <taxon>Chordata</taxon>
        <taxon>Craniata</taxon>
        <taxon>Vertebrata</taxon>
        <taxon>Euteleostomi</taxon>
        <taxon>Mammalia</taxon>
        <taxon>Eutheria</taxon>
        <taxon>Laurasiatheria</taxon>
        <taxon>Artiodactyla</taxon>
        <taxon>Whippomorpha</taxon>
        <taxon>Cetacea</taxon>
        <taxon>Odontoceti</taxon>
        <taxon>Delphinidae</taxon>
        <taxon>Sousa</taxon>
    </lineage>
</organism>
<feature type="non-terminal residue" evidence="1">
    <location>
        <position position="1"/>
    </location>
</feature>
<dbReference type="Proteomes" id="UP000295264">
    <property type="component" value="Unassembled WGS sequence"/>
</dbReference>
<evidence type="ECO:0000313" key="1">
    <source>
        <dbReference type="EMBL" id="TEA42061.1"/>
    </source>
</evidence>
<accession>A0A484H358</accession>
<comment type="caution">
    <text evidence="1">The sequence shown here is derived from an EMBL/GenBank/DDBJ whole genome shotgun (WGS) entry which is preliminary data.</text>
</comment>
<proteinExistence type="predicted"/>